<evidence type="ECO:0000256" key="11">
    <source>
        <dbReference type="ARBA" id="ARBA00047944"/>
    </source>
</evidence>
<dbReference type="RefSeq" id="WP_345936000.1">
    <property type="nucleotide sequence ID" value="NZ_JBBKTV010000018.1"/>
</dbReference>
<dbReference type="Pfam" id="PF04452">
    <property type="entry name" value="Methyltrans_RNA"/>
    <property type="match status" value="1"/>
</dbReference>
<keyword evidence="7 12" id="KW-0489">Methyltransferase</keyword>
<name>A0ABU9YJC9_9PROT</name>
<protein>
    <recommendedName>
        <fullName evidence="4 12">Ribosomal RNA small subunit methyltransferase E</fullName>
        <ecNumber evidence="3 12">2.1.1.193</ecNumber>
    </recommendedName>
</protein>
<evidence type="ECO:0000256" key="6">
    <source>
        <dbReference type="ARBA" id="ARBA00022552"/>
    </source>
</evidence>
<evidence type="ECO:0000256" key="5">
    <source>
        <dbReference type="ARBA" id="ARBA00022490"/>
    </source>
</evidence>
<evidence type="ECO:0000313" key="15">
    <source>
        <dbReference type="EMBL" id="MEN2988893.1"/>
    </source>
</evidence>
<dbReference type="InterPro" id="IPR046887">
    <property type="entry name" value="RsmE_PUA-like"/>
</dbReference>
<dbReference type="InterPro" id="IPR029026">
    <property type="entry name" value="tRNA_m1G_MTases_N"/>
</dbReference>
<evidence type="ECO:0000259" key="13">
    <source>
        <dbReference type="Pfam" id="PF04452"/>
    </source>
</evidence>
<evidence type="ECO:0000313" key="16">
    <source>
        <dbReference type="Proteomes" id="UP001413721"/>
    </source>
</evidence>
<dbReference type="Gene3D" id="2.40.240.20">
    <property type="entry name" value="Hypothetical PUA domain-like, domain 1"/>
    <property type="match status" value="1"/>
</dbReference>
<dbReference type="EMBL" id="JBBKTW010000004">
    <property type="protein sequence ID" value="MEN2988893.1"/>
    <property type="molecule type" value="Genomic_DNA"/>
</dbReference>
<evidence type="ECO:0000256" key="1">
    <source>
        <dbReference type="ARBA" id="ARBA00004496"/>
    </source>
</evidence>
<dbReference type="PANTHER" id="PTHR30027:SF3">
    <property type="entry name" value="16S RRNA (URACIL(1498)-N(3))-METHYLTRANSFERASE"/>
    <property type="match status" value="1"/>
</dbReference>
<gene>
    <name evidence="15" type="ORF">WG926_11315</name>
</gene>
<feature type="domain" description="Ribosomal RNA small subunit methyltransferase E PUA-like" evidence="14">
    <location>
        <begin position="25"/>
        <end position="70"/>
    </location>
</feature>
<dbReference type="PIRSF" id="PIRSF015601">
    <property type="entry name" value="MTase_slr0722"/>
    <property type="match status" value="1"/>
</dbReference>
<dbReference type="Gene3D" id="3.40.1280.10">
    <property type="match status" value="1"/>
</dbReference>
<dbReference type="CDD" id="cd18084">
    <property type="entry name" value="RsmE-like"/>
    <property type="match status" value="1"/>
</dbReference>
<dbReference type="InterPro" id="IPR046886">
    <property type="entry name" value="RsmE_MTase_dom"/>
</dbReference>
<dbReference type="SUPFAM" id="SSF75217">
    <property type="entry name" value="alpha/beta knot"/>
    <property type="match status" value="1"/>
</dbReference>
<comment type="function">
    <text evidence="10 12">Specifically methylates the N3 position of the uracil ring of uridine 1498 (m3U1498) in 16S rRNA. Acts on the fully assembled 30S ribosomal subunit.</text>
</comment>
<dbReference type="GO" id="GO:0032259">
    <property type="term" value="P:methylation"/>
    <property type="evidence" value="ECO:0007669"/>
    <property type="project" value="UniProtKB-KW"/>
</dbReference>
<keyword evidence="9 12" id="KW-0949">S-adenosyl-L-methionine</keyword>
<dbReference type="NCBIfam" id="NF008696">
    <property type="entry name" value="PRK11713.3-5"/>
    <property type="match status" value="1"/>
</dbReference>
<dbReference type="SUPFAM" id="SSF88697">
    <property type="entry name" value="PUA domain-like"/>
    <property type="match status" value="1"/>
</dbReference>
<dbReference type="Pfam" id="PF20260">
    <property type="entry name" value="PUA_4"/>
    <property type="match status" value="1"/>
</dbReference>
<keyword evidence="5 12" id="KW-0963">Cytoplasm</keyword>
<dbReference type="NCBIfam" id="TIGR00046">
    <property type="entry name" value="RsmE family RNA methyltransferase"/>
    <property type="match status" value="1"/>
</dbReference>
<dbReference type="Proteomes" id="UP001413721">
    <property type="component" value="Unassembled WGS sequence"/>
</dbReference>
<comment type="catalytic activity">
    <reaction evidence="11 12">
        <text>uridine(1498) in 16S rRNA + S-adenosyl-L-methionine = N(3)-methyluridine(1498) in 16S rRNA + S-adenosyl-L-homocysteine + H(+)</text>
        <dbReference type="Rhea" id="RHEA:42920"/>
        <dbReference type="Rhea" id="RHEA-COMP:10283"/>
        <dbReference type="Rhea" id="RHEA-COMP:10284"/>
        <dbReference type="ChEBI" id="CHEBI:15378"/>
        <dbReference type="ChEBI" id="CHEBI:57856"/>
        <dbReference type="ChEBI" id="CHEBI:59789"/>
        <dbReference type="ChEBI" id="CHEBI:65315"/>
        <dbReference type="ChEBI" id="CHEBI:74502"/>
        <dbReference type="EC" id="2.1.1.193"/>
    </reaction>
</comment>
<dbReference type="InterPro" id="IPR006700">
    <property type="entry name" value="RsmE"/>
</dbReference>
<organism evidence="15 16">
    <name type="scientific">Tistrella arctica</name>
    <dbReference type="NCBI Taxonomy" id="3133430"/>
    <lineage>
        <taxon>Bacteria</taxon>
        <taxon>Pseudomonadati</taxon>
        <taxon>Pseudomonadota</taxon>
        <taxon>Alphaproteobacteria</taxon>
        <taxon>Geminicoccales</taxon>
        <taxon>Geminicoccaceae</taxon>
        <taxon>Tistrella</taxon>
    </lineage>
</organism>
<dbReference type="InterPro" id="IPR029028">
    <property type="entry name" value="Alpha/beta_knot_MTases"/>
</dbReference>
<evidence type="ECO:0000256" key="3">
    <source>
        <dbReference type="ARBA" id="ARBA00012328"/>
    </source>
</evidence>
<comment type="caution">
    <text evidence="15">The sequence shown here is derived from an EMBL/GenBank/DDBJ whole genome shotgun (WGS) entry which is preliminary data.</text>
</comment>
<evidence type="ECO:0000256" key="9">
    <source>
        <dbReference type="ARBA" id="ARBA00022691"/>
    </source>
</evidence>
<keyword evidence="6 12" id="KW-0698">rRNA processing</keyword>
<dbReference type="InterPro" id="IPR015947">
    <property type="entry name" value="PUA-like_sf"/>
</dbReference>
<dbReference type="GO" id="GO:0008168">
    <property type="term" value="F:methyltransferase activity"/>
    <property type="evidence" value="ECO:0007669"/>
    <property type="project" value="UniProtKB-KW"/>
</dbReference>
<evidence type="ECO:0000256" key="4">
    <source>
        <dbReference type="ARBA" id="ARBA00013673"/>
    </source>
</evidence>
<sequence length="263" mass="27542">MADAPRLYIDADRFAAPTAGARIVLDDDQAHYLRAVMRREDGAALAVFNGRDGEWAARLVAIGKRGAAVDLDHQTRAPAPERRLELIMAPVKRGPVELAVEKATELGVTAIRFAITRRTVVDRLRLDRLTAIAREAAEQCERLSLPLIVEAAPLDAVLDRVQNEASAAADGPMPVLFGDETGGGVALAMAAAGLAGAPVGLLVGPEGGFDPAELDRLRARPHVTAIGLGPRVLRAETAAIAGLAVLQALAPEGGGPRCRQAVS</sequence>
<feature type="domain" description="Ribosomal RNA small subunit methyltransferase E methyltransferase" evidence="13">
    <location>
        <begin position="83"/>
        <end position="247"/>
    </location>
</feature>
<reference evidence="15 16" key="1">
    <citation type="submission" date="2024-03" db="EMBL/GenBank/DDBJ databases">
        <title>High-quality draft genome sequencing of Tistrella sp. BH-R2-4.</title>
        <authorList>
            <person name="Dong C."/>
        </authorList>
    </citation>
    <scope>NUCLEOTIDE SEQUENCE [LARGE SCALE GENOMIC DNA]</scope>
    <source>
        <strain evidence="15 16">BH-R2-4</strain>
    </source>
</reference>
<accession>A0ABU9YJC9</accession>
<dbReference type="EC" id="2.1.1.193" evidence="3 12"/>
<keyword evidence="16" id="KW-1185">Reference proteome</keyword>
<evidence type="ECO:0000256" key="8">
    <source>
        <dbReference type="ARBA" id="ARBA00022679"/>
    </source>
</evidence>
<evidence type="ECO:0000256" key="12">
    <source>
        <dbReference type="PIRNR" id="PIRNR015601"/>
    </source>
</evidence>
<evidence type="ECO:0000259" key="14">
    <source>
        <dbReference type="Pfam" id="PF20260"/>
    </source>
</evidence>
<evidence type="ECO:0000256" key="10">
    <source>
        <dbReference type="ARBA" id="ARBA00025699"/>
    </source>
</evidence>
<evidence type="ECO:0000256" key="7">
    <source>
        <dbReference type="ARBA" id="ARBA00022603"/>
    </source>
</evidence>
<comment type="subcellular location">
    <subcellularLocation>
        <location evidence="1 12">Cytoplasm</location>
    </subcellularLocation>
</comment>
<keyword evidence="8 12" id="KW-0808">Transferase</keyword>
<dbReference type="PANTHER" id="PTHR30027">
    <property type="entry name" value="RIBOSOMAL RNA SMALL SUBUNIT METHYLTRANSFERASE E"/>
    <property type="match status" value="1"/>
</dbReference>
<evidence type="ECO:0000256" key="2">
    <source>
        <dbReference type="ARBA" id="ARBA00005528"/>
    </source>
</evidence>
<comment type="similarity">
    <text evidence="2 12">Belongs to the RNA methyltransferase RsmE family.</text>
</comment>
<proteinExistence type="inferred from homology"/>